<feature type="active site" evidence="7">
    <location>
        <position position="52"/>
    </location>
</feature>
<dbReference type="PANTHER" id="PTHR11579:SF0">
    <property type="entry name" value="PROTEIN-L-ISOASPARTATE(D-ASPARTATE) O-METHYLTRANSFERASE"/>
    <property type="match status" value="1"/>
</dbReference>
<evidence type="ECO:0000313" key="9">
    <source>
        <dbReference type="Proteomes" id="UP000215215"/>
    </source>
</evidence>
<comment type="subcellular location">
    <subcellularLocation>
        <location evidence="1 7">Cytoplasm</location>
    </subcellularLocation>
</comment>
<evidence type="ECO:0000256" key="2">
    <source>
        <dbReference type="ARBA" id="ARBA00005369"/>
    </source>
</evidence>
<accession>A0A235BU48</accession>
<dbReference type="NCBIfam" id="TIGR00080">
    <property type="entry name" value="pimt"/>
    <property type="match status" value="1"/>
</dbReference>
<dbReference type="EMBL" id="NOZQ01000096">
    <property type="protein sequence ID" value="OYD15953.1"/>
    <property type="molecule type" value="Genomic_DNA"/>
</dbReference>
<evidence type="ECO:0000256" key="7">
    <source>
        <dbReference type="HAMAP-Rule" id="MF_00090"/>
    </source>
</evidence>
<keyword evidence="4 7" id="KW-0489">Methyltransferase</keyword>
<comment type="similarity">
    <text evidence="2 7">Belongs to the methyltransferase superfamily. L-isoaspartyl/D-aspartyl protein methyltransferase family.</text>
</comment>
<dbReference type="Gene3D" id="3.40.50.150">
    <property type="entry name" value="Vaccinia Virus protein VP39"/>
    <property type="match status" value="1"/>
</dbReference>
<evidence type="ECO:0000313" key="8">
    <source>
        <dbReference type="EMBL" id="OYD15953.1"/>
    </source>
</evidence>
<evidence type="ECO:0000256" key="1">
    <source>
        <dbReference type="ARBA" id="ARBA00004496"/>
    </source>
</evidence>
<organism evidence="8 9">
    <name type="scientific">candidate division WOR-3 bacterium JGI_Cruoil_03_44_89</name>
    <dbReference type="NCBI Taxonomy" id="1973748"/>
    <lineage>
        <taxon>Bacteria</taxon>
        <taxon>Bacteria division WOR-3</taxon>
    </lineage>
</organism>
<dbReference type="SUPFAM" id="SSF53335">
    <property type="entry name" value="S-adenosyl-L-methionine-dependent methyltransferases"/>
    <property type="match status" value="1"/>
</dbReference>
<evidence type="ECO:0000256" key="6">
    <source>
        <dbReference type="ARBA" id="ARBA00022691"/>
    </source>
</evidence>
<evidence type="ECO:0000256" key="5">
    <source>
        <dbReference type="ARBA" id="ARBA00022679"/>
    </source>
</evidence>
<dbReference type="GO" id="GO:0032259">
    <property type="term" value="P:methylation"/>
    <property type="evidence" value="ECO:0007669"/>
    <property type="project" value="UniProtKB-KW"/>
</dbReference>
<dbReference type="GO" id="GO:0004719">
    <property type="term" value="F:protein-L-isoaspartate (D-aspartate) O-methyltransferase activity"/>
    <property type="evidence" value="ECO:0007669"/>
    <property type="project" value="UniProtKB-UniRule"/>
</dbReference>
<dbReference type="InterPro" id="IPR029063">
    <property type="entry name" value="SAM-dependent_MTases_sf"/>
</dbReference>
<dbReference type="GO" id="GO:0005737">
    <property type="term" value="C:cytoplasm"/>
    <property type="evidence" value="ECO:0007669"/>
    <property type="project" value="UniProtKB-SubCell"/>
</dbReference>
<dbReference type="PANTHER" id="PTHR11579">
    <property type="entry name" value="PROTEIN-L-ISOASPARTATE O-METHYLTRANSFERASE"/>
    <property type="match status" value="1"/>
</dbReference>
<sequence>MVEEQIVKRGITDEKVLDAMRRVPREEFVPDKYKPHAYIDSPLPIGYEQTISQPFIVALMTDLVDLEGGERVLEIGTGSGYGAAVLAEIAEEVYTIEILKPLADSSRERLAKLGYDNIKVLCGDGFFGWEEHAPYDAIVVTCAPGYIPQPLVDQLKVGGKMVIPVGESFQELVLVTKTEEGIKKENIIPVRFVPMKGEVEKR</sequence>
<comment type="function">
    <text evidence="7">Catalyzes the methyl esterification of L-isoaspartyl residues in peptides and proteins that result from spontaneous decomposition of normal L-aspartyl and L-asparaginyl residues. It plays a role in the repair and/or degradation of damaged proteins.</text>
</comment>
<dbReference type="EC" id="2.1.1.77" evidence="7"/>
<evidence type="ECO:0000256" key="3">
    <source>
        <dbReference type="ARBA" id="ARBA00022490"/>
    </source>
</evidence>
<dbReference type="GO" id="GO:0030091">
    <property type="term" value="P:protein repair"/>
    <property type="evidence" value="ECO:0007669"/>
    <property type="project" value="UniProtKB-UniRule"/>
</dbReference>
<comment type="catalytic activity">
    <reaction evidence="7">
        <text>[protein]-L-isoaspartate + S-adenosyl-L-methionine = [protein]-L-isoaspartate alpha-methyl ester + S-adenosyl-L-homocysteine</text>
        <dbReference type="Rhea" id="RHEA:12705"/>
        <dbReference type="Rhea" id="RHEA-COMP:12143"/>
        <dbReference type="Rhea" id="RHEA-COMP:12144"/>
        <dbReference type="ChEBI" id="CHEBI:57856"/>
        <dbReference type="ChEBI" id="CHEBI:59789"/>
        <dbReference type="ChEBI" id="CHEBI:90596"/>
        <dbReference type="ChEBI" id="CHEBI:90598"/>
        <dbReference type="EC" id="2.1.1.77"/>
    </reaction>
</comment>
<keyword evidence="6 7" id="KW-0949">S-adenosyl-L-methionine</keyword>
<dbReference type="HAMAP" id="MF_00090">
    <property type="entry name" value="PIMT"/>
    <property type="match status" value="1"/>
</dbReference>
<dbReference type="FunFam" id="3.40.50.150:FF:000010">
    <property type="entry name" value="Protein-L-isoaspartate O-methyltransferase"/>
    <property type="match status" value="1"/>
</dbReference>
<dbReference type="NCBIfam" id="NF001453">
    <property type="entry name" value="PRK00312.1"/>
    <property type="match status" value="1"/>
</dbReference>
<dbReference type="CDD" id="cd02440">
    <property type="entry name" value="AdoMet_MTases"/>
    <property type="match status" value="1"/>
</dbReference>
<dbReference type="Proteomes" id="UP000215215">
    <property type="component" value="Unassembled WGS sequence"/>
</dbReference>
<keyword evidence="5 7" id="KW-0808">Transferase</keyword>
<keyword evidence="3 7" id="KW-0963">Cytoplasm</keyword>
<reference evidence="8 9" key="1">
    <citation type="submission" date="2017-07" db="EMBL/GenBank/DDBJ databases">
        <title>Recovery of genomes from metagenomes via a dereplication, aggregation, and scoring strategy.</title>
        <authorList>
            <person name="Sieber C.M."/>
            <person name="Probst A.J."/>
            <person name="Sharrar A."/>
            <person name="Thomas B.C."/>
            <person name="Hess M."/>
            <person name="Tringe S.G."/>
            <person name="Banfield J.F."/>
        </authorList>
    </citation>
    <scope>NUCLEOTIDE SEQUENCE [LARGE SCALE GENOMIC DNA]</scope>
    <source>
        <strain evidence="8">JGI_Cruoil_03_44_89</strain>
    </source>
</reference>
<evidence type="ECO:0000256" key="4">
    <source>
        <dbReference type="ARBA" id="ARBA00022603"/>
    </source>
</evidence>
<protein>
    <recommendedName>
        <fullName evidence="7">Protein-L-isoaspartate O-methyltransferase</fullName>
        <ecNumber evidence="7">2.1.1.77</ecNumber>
    </recommendedName>
    <alternativeName>
        <fullName evidence="7">L-isoaspartyl protein carboxyl methyltransferase</fullName>
    </alternativeName>
    <alternativeName>
        <fullName evidence="7">Protein L-isoaspartyl methyltransferase</fullName>
    </alternativeName>
    <alternativeName>
        <fullName evidence="7">Protein-beta-aspartate methyltransferase</fullName>
        <shortName evidence="7">PIMT</shortName>
    </alternativeName>
</protein>
<dbReference type="AlphaFoldDB" id="A0A235BU48"/>
<dbReference type="Pfam" id="PF01135">
    <property type="entry name" value="PCMT"/>
    <property type="match status" value="1"/>
</dbReference>
<dbReference type="PROSITE" id="PS01279">
    <property type="entry name" value="PCMT"/>
    <property type="match status" value="1"/>
</dbReference>
<dbReference type="InterPro" id="IPR000682">
    <property type="entry name" value="PCMT"/>
</dbReference>
<gene>
    <name evidence="7" type="primary">pcm</name>
    <name evidence="8" type="ORF">CH333_04670</name>
</gene>
<proteinExistence type="inferred from homology"/>
<name>A0A235BU48_UNCW3</name>
<comment type="caution">
    <text evidence="8">The sequence shown here is derived from an EMBL/GenBank/DDBJ whole genome shotgun (WGS) entry which is preliminary data.</text>
</comment>